<dbReference type="InterPro" id="IPR016166">
    <property type="entry name" value="FAD-bd_PCMH"/>
</dbReference>
<evidence type="ECO:0000313" key="7">
    <source>
        <dbReference type="EMBL" id="GAA1577069.1"/>
    </source>
</evidence>
<proteinExistence type="inferred from homology"/>
<dbReference type="PROSITE" id="PS51387">
    <property type="entry name" value="FAD_PCMH"/>
    <property type="match status" value="1"/>
</dbReference>
<sequence>MSQLAEIGVDALRSTMEGPVLLPGDEGYDEARRVWNAEHVRQPAVIARVRSAADVQAAVRYAVAGGLEIAVRGGAHHTSGMASVDGGLMIDLSLLNQVSVDPVVRRARVGGGALLGDLDAAAQEHGLAVPAGIVSHTGVGGLTLGGGMGLLTRMHGLSLDNVESVRIVTADGSLRRAAADENADLFWAVRGAGGNFGVVTEFEFRLHEAGPIVQYGLMFWEDGATMLRHAREVIPALPREVNVVIACVNAPPAPFVPAEHHFKPGYGLVVVGFGSAEQHAEAVEALRGSSPPLFEFSTPMPYVAVQRLLDEANAWGTYHYEKGSYLETLSDGAIDVITEHFPRRTSPSSVLMAYHLDQGYLETADDATAFGGRRTECYALFAIATTPTLEGLAAERAWVRSVWDALQPHSTNIGSYVNGLIESDEARLRATYGAKYDRLAEVKRKYDPDNVFHRNQNIKPAPVGS</sequence>
<feature type="domain" description="FAD-binding PCMH-type" evidence="6">
    <location>
        <begin position="39"/>
        <end position="209"/>
    </location>
</feature>
<dbReference type="RefSeq" id="WP_344189543.1">
    <property type="nucleotide sequence ID" value="NZ_BAAAND010000003.1"/>
</dbReference>
<organism evidence="7 8">
    <name type="scientific">Kribbella karoonensis</name>
    <dbReference type="NCBI Taxonomy" id="324851"/>
    <lineage>
        <taxon>Bacteria</taxon>
        <taxon>Bacillati</taxon>
        <taxon>Actinomycetota</taxon>
        <taxon>Actinomycetes</taxon>
        <taxon>Propionibacteriales</taxon>
        <taxon>Kribbellaceae</taxon>
        <taxon>Kribbella</taxon>
    </lineage>
</organism>
<keyword evidence="4" id="KW-0274">FAD</keyword>
<dbReference type="InterPro" id="IPR016167">
    <property type="entry name" value="FAD-bd_PCMH_sub1"/>
</dbReference>
<evidence type="ECO:0000256" key="3">
    <source>
        <dbReference type="ARBA" id="ARBA00022630"/>
    </source>
</evidence>
<reference evidence="8" key="1">
    <citation type="journal article" date="2019" name="Int. J. Syst. Evol. Microbiol.">
        <title>The Global Catalogue of Microorganisms (GCM) 10K type strain sequencing project: providing services to taxonomists for standard genome sequencing and annotation.</title>
        <authorList>
            <consortium name="The Broad Institute Genomics Platform"/>
            <consortium name="The Broad Institute Genome Sequencing Center for Infectious Disease"/>
            <person name="Wu L."/>
            <person name="Ma J."/>
        </authorList>
    </citation>
    <scope>NUCLEOTIDE SEQUENCE [LARGE SCALE GENOMIC DNA]</scope>
    <source>
        <strain evidence="8">JCM 14304</strain>
    </source>
</reference>
<keyword evidence="8" id="KW-1185">Reference proteome</keyword>
<dbReference type="PANTHER" id="PTHR42973">
    <property type="entry name" value="BINDING OXIDOREDUCTASE, PUTATIVE (AFU_ORTHOLOGUE AFUA_1G17690)-RELATED"/>
    <property type="match status" value="1"/>
</dbReference>
<dbReference type="Pfam" id="PF01565">
    <property type="entry name" value="FAD_binding_4"/>
    <property type="match status" value="1"/>
</dbReference>
<dbReference type="InterPro" id="IPR016169">
    <property type="entry name" value="FAD-bd_PCMH_sub2"/>
</dbReference>
<dbReference type="SUPFAM" id="SSF55103">
    <property type="entry name" value="FAD-linked oxidases, C-terminal domain"/>
    <property type="match status" value="1"/>
</dbReference>
<evidence type="ECO:0000259" key="6">
    <source>
        <dbReference type="PROSITE" id="PS51387"/>
    </source>
</evidence>
<evidence type="ECO:0000256" key="5">
    <source>
        <dbReference type="ARBA" id="ARBA00023002"/>
    </source>
</evidence>
<keyword evidence="5" id="KW-0560">Oxidoreductase</keyword>
<keyword evidence="3" id="KW-0285">Flavoprotein</keyword>
<dbReference type="PANTHER" id="PTHR42973:SF39">
    <property type="entry name" value="FAD-BINDING PCMH-TYPE DOMAIN-CONTAINING PROTEIN"/>
    <property type="match status" value="1"/>
</dbReference>
<name>A0ABP4PBW0_9ACTN</name>
<dbReference type="Pfam" id="PF08031">
    <property type="entry name" value="BBE"/>
    <property type="match status" value="1"/>
</dbReference>
<protein>
    <submittedName>
        <fullName evidence="7">FAD-binding oxidoreductase</fullName>
    </submittedName>
</protein>
<accession>A0ABP4PBW0</accession>
<comment type="caution">
    <text evidence="7">The sequence shown here is derived from an EMBL/GenBank/DDBJ whole genome shotgun (WGS) entry which is preliminary data.</text>
</comment>
<dbReference type="InterPro" id="IPR036318">
    <property type="entry name" value="FAD-bd_PCMH-like_sf"/>
</dbReference>
<dbReference type="InterPro" id="IPR050416">
    <property type="entry name" value="FAD-linked_Oxidoreductase"/>
</dbReference>
<dbReference type="Gene3D" id="3.30.465.10">
    <property type="match status" value="1"/>
</dbReference>
<dbReference type="InterPro" id="IPR012951">
    <property type="entry name" value="BBE"/>
</dbReference>
<evidence type="ECO:0000313" key="8">
    <source>
        <dbReference type="Proteomes" id="UP001500190"/>
    </source>
</evidence>
<dbReference type="InterPro" id="IPR006094">
    <property type="entry name" value="Oxid_FAD_bind_N"/>
</dbReference>
<dbReference type="Proteomes" id="UP001500190">
    <property type="component" value="Unassembled WGS sequence"/>
</dbReference>
<dbReference type="InterPro" id="IPR016164">
    <property type="entry name" value="FAD-linked_Oxase-like_C"/>
</dbReference>
<comment type="similarity">
    <text evidence="2">Belongs to the oxygen-dependent FAD-linked oxidoreductase family.</text>
</comment>
<evidence type="ECO:0000256" key="4">
    <source>
        <dbReference type="ARBA" id="ARBA00022827"/>
    </source>
</evidence>
<dbReference type="Gene3D" id="3.40.462.20">
    <property type="match status" value="1"/>
</dbReference>
<gene>
    <name evidence="7" type="ORF">GCM10009742_20980</name>
</gene>
<comment type="cofactor">
    <cofactor evidence="1">
        <name>FAD</name>
        <dbReference type="ChEBI" id="CHEBI:57692"/>
    </cofactor>
</comment>
<dbReference type="SUPFAM" id="SSF56176">
    <property type="entry name" value="FAD-binding/transporter-associated domain-like"/>
    <property type="match status" value="1"/>
</dbReference>
<evidence type="ECO:0000256" key="1">
    <source>
        <dbReference type="ARBA" id="ARBA00001974"/>
    </source>
</evidence>
<dbReference type="Gene3D" id="3.30.43.10">
    <property type="entry name" value="Uridine Diphospho-n-acetylenolpyruvylglucosamine Reductase, domain 2"/>
    <property type="match status" value="1"/>
</dbReference>
<dbReference type="EMBL" id="BAAAND010000003">
    <property type="protein sequence ID" value="GAA1577069.1"/>
    <property type="molecule type" value="Genomic_DNA"/>
</dbReference>
<evidence type="ECO:0000256" key="2">
    <source>
        <dbReference type="ARBA" id="ARBA00005466"/>
    </source>
</evidence>